<dbReference type="GO" id="GO:0016807">
    <property type="term" value="F:cysteine-type carboxypeptidase activity"/>
    <property type="evidence" value="ECO:0007669"/>
    <property type="project" value="TreeGrafter"/>
</dbReference>
<keyword evidence="4" id="KW-1185">Reference proteome</keyword>
<name>A7TE90_VANPO</name>
<evidence type="ECO:0000313" key="4">
    <source>
        <dbReference type="Proteomes" id="UP000000267"/>
    </source>
</evidence>
<protein>
    <recommendedName>
        <fullName evidence="2">MINDY deubiquitinase domain-containing protein</fullName>
    </recommendedName>
</protein>
<evidence type="ECO:0000256" key="1">
    <source>
        <dbReference type="SAM" id="MobiDB-lite"/>
    </source>
</evidence>
<dbReference type="GO" id="GO:0004843">
    <property type="term" value="F:cysteine-type deubiquitinase activity"/>
    <property type="evidence" value="ECO:0007669"/>
    <property type="project" value="InterPro"/>
</dbReference>
<dbReference type="FunCoup" id="A7TE90">
    <property type="interactions" value="297"/>
</dbReference>
<feature type="domain" description="MINDY deubiquitinase" evidence="2">
    <location>
        <begin position="4"/>
        <end position="262"/>
    </location>
</feature>
<dbReference type="PANTHER" id="PTHR18063:SF6">
    <property type="entry name" value="UBIQUITIN CARBOXYL-TERMINAL HYDROLASE"/>
    <property type="match status" value="1"/>
</dbReference>
<dbReference type="GeneID" id="5547762"/>
<feature type="compositionally biased region" description="Basic and acidic residues" evidence="1">
    <location>
        <begin position="337"/>
        <end position="363"/>
    </location>
</feature>
<organism evidence="4">
    <name type="scientific">Vanderwaltozyma polyspora (strain ATCC 22028 / DSM 70294 / BCRC 21397 / CBS 2163 / NBRC 10782 / NRRL Y-8283 / UCD 57-17)</name>
    <name type="common">Kluyveromyces polysporus</name>
    <dbReference type="NCBI Taxonomy" id="436907"/>
    <lineage>
        <taxon>Eukaryota</taxon>
        <taxon>Fungi</taxon>
        <taxon>Dikarya</taxon>
        <taxon>Ascomycota</taxon>
        <taxon>Saccharomycotina</taxon>
        <taxon>Saccharomycetes</taxon>
        <taxon>Saccharomycetales</taxon>
        <taxon>Saccharomycetaceae</taxon>
        <taxon>Vanderwaltozyma</taxon>
    </lineage>
</organism>
<dbReference type="GO" id="GO:1990380">
    <property type="term" value="F:K48-linked deubiquitinase activity"/>
    <property type="evidence" value="ECO:0007669"/>
    <property type="project" value="InterPro"/>
</dbReference>
<dbReference type="RefSeq" id="XP_001647270.1">
    <property type="nucleotide sequence ID" value="XM_001647220.1"/>
</dbReference>
<accession>A7TE90</accession>
<dbReference type="Proteomes" id="UP000000267">
    <property type="component" value="Unassembled WGS sequence"/>
</dbReference>
<dbReference type="KEGG" id="vpo:Kpol_1002p59"/>
<reference evidence="3 4" key="1">
    <citation type="journal article" date="2007" name="Proc. Natl. Acad. Sci. U.S.A.">
        <title>Independent sorting-out of thousands of duplicated gene pairs in two yeast species descended from a whole-genome duplication.</title>
        <authorList>
            <person name="Scannell D.R."/>
            <person name="Frank A.C."/>
            <person name="Conant G.C."/>
            <person name="Byrne K.P."/>
            <person name="Woolfit M."/>
            <person name="Wolfe K.H."/>
        </authorList>
    </citation>
    <scope>NUCLEOTIDE SEQUENCE [LARGE SCALE GENOMIC DNA]</scope>
    <source>
        <strain evidence="4">ATCC 22028 / DSM 70294 / BCRC 21397 / CBS 2163 / NBRC 10782 / NRRL Y-8283 / UCD 57-17</strain>
    </source>
</reference>
<dbReference type="GO" id="GO:0005886">
    <property type="term" value="C:plasma membrane"/>
    <property type="evidence" value="ECO:0007669"/>
    <property type="project" value="EnsemblFungi"/>
</dbReference>
<dbReference type="AlphaFoldDB" id="A7TE90"/>
<dbReference type="HOGENOM" id="CLU_022566_0_0_1"/>
<dbReference type="GO" id="GO:0071108">
    <property type="term" value="P:protein K48-linked deubiquitination"/>
    <property type="evidence" value="ECO:0007669"/>
    <property type="project" value="TreeGrafter"/>
</dbReference>
<dbReference type="PANTHER" id="PTHR18063">
    <property type="entry name" value="NF-E2 INDUCIBLE PROTEIN"/>
    <property type="match status" value="1"/>
</dbReference>
<evidence type="ECO:0000313" key="3">
    <source>
        <dbReference type="EMBL" id="EDO19412.1"/>
    </source>
</evidence>
<dbReference type="InterPro" id="IPR007518">
    <property type="entry name" value="MINDY"/>
</dbReference>
<dbReference type="OMA" id="GVEMSIF"/>
<proteinExistence type="predicted"/>
<dbReference type="eggNOG" id="KOG2427">
    <property type="taxonomic scope" value="Eukaryota"/>
</dbReference>
<dbReference type="PhylomeDB" id="A7TE90"/>
<dbReference type="InParanoid" id="A7TE90"/>
<feature type="region of interest" description="Disordered" evidence="1">
    <location>
        <begin position="319"/>
        <end position="363"/>
    </location>
</feature>
<evidence type="ECO:0000259" key="2">
    <source>
        <dbReference type="Pfam" id="PF04424"/>
    </source>
</evidence>
<gene>
    <name evidence="3" type="ORF">Kpol_1002p59</name>
</gene>
<sequence length="363" mass="40856">MSLSFETKHIQVNGINKKIILQNENGPCALVALTNILLISPAHAAFATDLVNFVQRSEIVSLQDLVQVLANIGIQNPNGANVDVNQLLQLLPQLHTGLNINPTFNGSFAEGIEMSLFRLYNVGIVHGWIIDPEVDPIAFQHVSRYSYEEAQTVLVQSYDISNGTLQVANPQEVLDDASYIKSFLARSATQLTEYGLKHLREVIMENSYAVLFRNDHFATIHKYNGELYTLVTDLGYKNNTNVIWQSLKSVNGSQDNFYTGQFIFTNAEPEERQLANAVSNPFSDQNEDSAVPMNLNQAVTQNNDTVEDDEELARRLQEEEDRRYAGTMQRSYQAAHENWRASRQTDSDSVIDNKKIQTKGKEN</sequence>
<dbReference type="EMBL" id="DS480379">
    <property type="protein sequence ID" value="EDO19412.1"/>
    <property type="molecule type" value="Genomic_DNA"/>
</dbReference>
<dbReference type="InterPro" id="IPR033979">
    <property type="entry name" value="MINDY_domain"/>
</dbReference>
<dbReference type="Pfam" id="PF04424">
    <property type="entry name" value="MINDY_DUB"/>
    <property type="match status" value="1"/>
</dbReference>
<dbReference type="STRING" id="436907.A7TE90"/>
<dbReference type="OrthoDB" id="10261212at2759"/>
<dbReference type="GO" id="GO:0005829">
    <property type="term" value="C:cytosol"/>
    <property type="evidence" value="ECO:0007669"/>
    <property type="project" value="TreeGrafter"/>
</dbReference>